<protein>
    <submittedName>
        <fullName evidence="2">Uncharacterized protein</fullName>
    </submittedName>
</protein>
<dbReference type="AlphaFoldDB" id="A0A840PKQ7"/>
<accession>A0A840PKQ7</accession>
<keyword evidence="1" id="KW-0812">Transmembrane</keyword>
<evidence type="ECO:0000256" key="1">
    <source>
        <dbReference type="SAM" id="Phobius"/>
    </source>
</evidence>
<dbReference type="Proteomes" id="UP000578449">
    <property type="component" value="Unassembled WGS sequence"/>
</dbReference>
<gene>
    <name evidence="2" type="ORF">HNP84_008135</name>
</gene>
<keyword evidence="1" id="KW-0472">Membrane</keyword>
<evidence type="ECO:0000313" key="3">
    <source>
        <dbReference type="Proteomes" id="UP000578449"/>
    </source>
</evidence>
<organism evidence="2 3">
    <name type="scientific">Thermocatellispora tengchongensis</name>
    <dbReference type="NCBI Taxonomy" id="1073253"/>
    <lineage>
        <taxon>Bacteria</taxon>
        <taxon>Bacillati</taxon>
        <taxon>Actinomycetota</taxon>
        <taxon>Actinomycetes</taxon>
        <taxon>Streptosporangiales</taxon>
        <taxon>Streptosporangiaceae</taxon>
        <taxon>Thermocatellispora</taxon>
    </lineage>
</organism>
<name>A0A840PKQ7_9ACTN</name>
<feature type="transmembrane region" description="Helical" evidence="1">
    <location>
        <begin position="20"/>
        <end position="42"/>
    </location>
</feature>
<dbReference type="EMBL" id="JACHGN010000023">
    <property type="protein sequence ID" value="MBB5138381.1"/>
    <property type="molecule type" value="Genomic_DNA"/>
</dbReference>
<sequence length="86" mass="9159">MSMPVPALVPVSVLMPVSVPVPLVVPVLVPLAVVMPLAVSVLPQVLVFGMPTCLRHQCTRSSSGAGPSRPAWRAWPVTPFHIPYLI</sequence>
<keyword evidence="1" id="KW-1133">Transmembrane helix</keyword>
<keyword evidence="3" id="KW-1185">Reference proteome</keyword>
<proteinExistence type="predicted"/>
<reference evidence="2 3" key="1">
    <citation type="submission" date="2020-08" db="EMBL/GenBank/DDBJ databases">
        <title>Genomic Encyclopedia of Type Strains, Phase IV (KMG-IV): sequencing the most valuable type-strain genomes for metagenomic binning, comparative biology and taxonomic classification.</title>
        <authorList>
            <person name="Goeker M."/>
        </authorList>
    </citation>
    <scope>NUCLEOTIDE SEQUENCE [LARGE SCALE GENOMIC DNA]</scope>
    <source>
        <strain evidence="2 3">DSM 45615</strain>
    </source>
</reference>
<comment type="caution">
    <text evidence="2">The sequence shown here is derived from an EMBL/GenBank/DDBJ whole genome shotgun (WGS) entry which is preliminary data.</text>
</comment>
<evidence type="ECO:0000313" key="2">
    <source>
        <dbReference type="EMBL" id="MBB5138381.1"/>
    </source>
</evidence>